<feature type="compositionally biased region" description="Low complexity" evidence="1">
    <location>
        <begin position="91"/>
        <end position="100"/>
    </location>
</feature>
<evidence type="ECO:0000313" key="2">
    <source>
        <dbReference type="EMBL" id="GBP39372.1"/>
    </source>
</evidence>
<name>A0A4C1VLS0_EUMVA</name>
<feature type="compositionally biased region" description="Basic and acidic residues" evidence="1">
    <location>
        <begin position="68"/>
        <end position="77"/>
    </location>
</feature>
<comment type="caution">
    <text evidence="2">The sequence shown here is derived from an EMBL/GenBank/DDBJ whole genome shotgun (WGS) entry which is preliminary data.</text>
</comment>
<dbReference type="Proteomes" id="UP000299102">
    <property type="component" value="Unassembled WGS sequence"/>
</dbReference>
<feature type="region of interest" description="Disordered" evidence="1">
    <location>
        <begin position="49"/>
        <end position="105"/>
    </location>
</feature>
<evidence type="ECO:0000256" key="1">
    <source>
        <dbReference type="SAM" id="MobiDB-lite"/>
    </source>
</evidence>
<keyword evidence="3" id="KW-1185">Reference proteome</keyword>
<proteinExistence type="predicted"/>
<organism evidence="2 3">
    <name type="scientific">Eumeta variegata</name>
    <name type="common">Bagworm moth</name>
    <name type="synonym">Eumeta japonica</name>
    <dbReference type="NCBI Taxonomy" id="151549"/>
    <lineage>
        <taxon>Eukaryota</taxon>
        <taxon>Metazoa</taxon>
        <taxon>Ecdysozoa</taxon>
        <taxon>Arthropoda</taxon>
        <taxon>Hexapoda</taxon>
        <taxon>Insecta</taxon>
        <taxon>Pterygota</taxon>
        <taxon>Neoptera</taxon>
        <taxon>Endopterygota</taxon>
        <taxon>Lepidoptera</taxon>
        <taxon>Glossata</taxon>
        <taxon>Ditrysia</taxon>
        <taxon>Tineoidea</taxon>
        <taxon>Psychidae</taxon>
        <taxon>Oiketicinae</taxon>
        <taxon>Eumeta</taxon>
    </lineage>
</organism>
<dbReference type="AlphaFoldDB" id="A0A4C1VLS0"/>
<sequence length="140" mass="15810">MNVHIIVNDKKDYKVETTPLKSGRDLNIYKACAKQSAWQRLLCKLRRPAQNTETPAHPTHPAHSAYRVSEETRESPRKSKKHRCRSKDAKASSSSGSLGSNTSAPRKYSLPTVILRVCGVTRLEIQLVQKLEFFGISDYN</sequence>
<reference evidence="2 3" key="1">
    <citation type="journal article" date="2019" name="Commun. Biol.">
        <title>The bagworm genome reveals a unique fibroin gene that provides high tensile strength.</title>
        <authorList>
            <person name="Kono N."/>
            <person name="Nakamura H."/>
            <person name="Ohtoshi R."/>
            <person name="Tomita M."/>
            <person name="Numata K."/>
            <person name="Arakawa K."/>
        </authorList>
    </citation>
    <scope>NUCLEOTIDE SEQUENCE [LARGE SCALE GENOMIC DNA]</scope>
</reference>
<dbReference type="EMBL" id="BGZK01000364">
    <property type="protein sequence ID" value="GBP39372.1"/>
    <property type="molecule type" value="Genomic_DNA"/>
</dbReference>
<accession>A0A4C1VLS0</accession>
<evidence type="ECO:0000313" key="3">
    <source>
        <dbReference type="Proteomes" id="UP000299102"/>
    </source>
</evidence>
<gene>
    <name evidence="2" type="ORF">EVAR_24355_1</name>
</gene>
<protein>
    <submittedName>
        <fullName evidence="2">Uncharacterized protein</fullName>
    </submittedName>
</protein>